<keyword evidence="1" id="KW-0175">Coiled coil</keyword>
<gene>
    <name evidence="3" type="ORF">Nans01_24590</name>
</gene>
<evidence type="ECO:0008006" key="5">
    <source>
        <dbReference type="Google" id="ProtNLM"/>
    </source>
</evidence>
<comment type="caution">
    <text evidence="3">The sequence shown here is derived from an EMBL/GenBank/DDBJ whole genome shotgun (WGS) entry which is preliminary data.</text>
</comment>
<keyword evidence="4" id="KW-1185">Reference proteome</keyword>
<dbReference type="InterPro" id="IPR007139">
    <property type="entry name" value="DUF349"/>
</dbReference>
<evidence type="ECO:0000256" key="2">
    <source>
        <dbReference type="SAM" id="MobiDB-lite"/>
    </source>
</evidence>
<sequence>MTTDPWGRVDDDGTVYVRTSEGERVVGSWQAGAPEEALAFFQRKYDALLTEVELLEKRLATTDLSAAQALSSVQKLRTSVTDANAVGDLESLSARLDTLTERAEQRKVEQKQAQEQARGEARDIKERIVVEAERVAEETTHWKTGGERMRQLIEEWKAAPRADRPTEQALWKRMSTARNAFSKRRKAYFAGLDEQREHVRSDKEKIVAEAETLADSTDWGPTAGRYRDLMQQWKSTGRADRATEDALWERFKGAQDRFFQARNSVFAERDAELRVNAEAKEKLLEEANQELLSLSDPREARARLRDFQERWEEAGMAPRDSRERLEGAFRTIEDSVRKAEEKEWERTNPEARARAEATVNQLRNSIADLEGKLEKARTAGNDRKVREAEDALTARRSWLAEAQKALEEMS</sequence>
<dbReference type="AlphaFoldDB" id="A0A9W6UJ41"/>
<evidence type="ECO:0000256" key="1">
    <source>
        <dbReference type="SAM" id="Coils"/>
    </source>
</evidence>
<proteinExistence type="predicted"/>
<evidence type="ECO:0000313" key="3">
    <source>
        <dbReference type="EMBL" id="GLU48108.1"/>
    </source>
</evidence>
<protein>
    <recommendedName>
        <fullName evidence="5">DUF349 domain-containing protein</fullName>
    </recommendedName>
</protein>
<feature type="region of interest" description="Disordered" evidence="2">
    <location>
        <begin position="337"/>
        <end position="357"/>
    </location>
</feature>
<organism evidence="3 4">
    <name type="scientific">Nocardiopsis ansamitocini</name>
    <dbReference type="NCBI Taxonomy" id="1670832"/>
    <lineage>
        <taxon>Bacteria</taxon>
        <taxon>Bacillati</taxon>
        <taxon>Actinomycetota</taxon>
        <taxon>Actinomycetes</taxon>
        <taxon>Streptosporangiales</taxon>
        <taxon>Nocardiopsidaceae</taxon>
        <taxon>Nocardiopsis</taxon>
    </lineage>
</organism>
<dbReference type="RefSeq" id="WP_285759484.1">
    <property type="nucleotide sequence ID" value="NZ_BSQG01000003.1"/>
</dbReference>
<reference evidence="3" key="1">
    <citation type="submission" date="2023-02" db="EMBL/GenBank/DDBJ databases">
        <title>Nocardiopsis ansamitocini NBRC 112285.</title>
        <authorList>
            <person name="Ichikawa N."/>
            <person name="Sato H."/>
            <person name="Tonouchi N."/>
        </authorList>
    </citation>
    <scope>NUCLEOTIDE SEQUENCE</scope>
    <source>
        <strain evidence="3">NBRC 112285</strain>
    </source>
</reference>
<name>A0A9W6UJ41_9ACTN</name>
<evidence type="ECO:0000313" key="4">
    <source>
        <dbReference type="Proteomes" id="UP001165092"/>
    </source>
</evidence>
<accession>A0A9W6UJ41</accession>
<dbReference type="EMBL" id="BSQG01000003">
    <property type="protein sequence ID" value="GLU48108.1"/>
    <property type="molecule type" value="Genomic_DNA"/>
</dbReference>
<dbReference type="Proteomes" id="UP001165092">
    <property type="component" value="Unassembled WGS sequence"/>
</dbReference>
<dbReference type="Pfam" id="PF03993">
    <property type="entry name" value="DUF349"/>
    <property type="match status" value="3"/>
</dbReference>
<feature type="coiled-coil region" evidence="1">
    <location>
        <begin position="89"/>
        <end position="120"/>
    </location>
</feature>
<feature type="compositionally biased region" description="Basic and acidic residues" evidence="2">
    <location>
        <begin position="337"/>
        <end position="355"/>
    </location>
</feature>